<sequence>MKKAIQSPQAASELAILMIPVQGKNLVLPNVTVAEIISRQATDVGDDVPTWYVGQMQWRNLSVPVISYEAINDEPFVGDENQRHIAVVNGTDSDIPFWAVLTEGTPKLLRLTEEQVVASSEVIGGPAEAQRVIVNDEAAIIPDLNFIEDKIATLLAELKLATA</sequence>
<gene>
    <name evidence="2" type="ORF">SIN8267_03064</name>
</gene>
<dbReference type="InterPro" id="IPR036061">
    <property type="entry name" value="CheW-like_dom_sf"/>
</dbReference>
<evidence type="ECO:0000313" key="2">
    <source>
        <dbReference type="EMBL" id="CAH0992925.1"/>
    </source>
</evidence>
<accession>A0ABM9AJG7</accession>
<name>A0ABM9AJG7_9GAMM</name>
<dbReference type="SUPFAM" id="SSF50341">
    <property type="entry name" value="CheW-like"/>
    <property type="match status" value="1"/>
</dbReference>
<organism evidence="2 3">
    <name type="scientific">Sinobacterium norvegicum</name>
    <dbReference type="NCBI Taxonomy" id="1641715"/>
    <lineage>
        <taxon>Bacteria</taxon>
        <taxon>Pseudomonadati</taxon>
        <taxon>Pseudomonadota</taxon>
        <taxon>Gammaproteobacteria</taxon>
        <taxon>Cellvibrionales</taxon>
        <taxon>Spongiibacteraceae</taxon>
        <taxon>Sinobacterium</taxon>
    </lineage>
</organism>
<proteinExistence type="predicted"/>
<comment type="caution">
    <text evidence="2">The sequence shown here is derived from an EMBL/GenBank/DDBJ whole genome shotgun (WGS) entry which is preliminary data.</text>
</comment>
<dbReference type="EMBL" id="CAKLPX010000004">
    <property type="protein sequence ID" value="CAH0992925.1"/>
    <property type="molecule type" value="Genomic_DNA"/>
</dbReference>
<dbReference type="PROSITE" id="PS50851">
    <property type="entry name" value="CHEW"/>
    <property type="match status" value="1"/>
</dbReference>
<evidence type="ECO:0000259" key="1">
    <source>
        <dbReference type="PROSITE" id="PS50851"/>
    </source>
</evidence>
<dbReference type="Pfam" id="PF01584">
    <property type="entry name" value="CheW"/>
    <property type="match status" value="1"/>
</dbReference>
<feature type="domain" description="CheW-like" evidence="1">
    <location>
        <begin position="13"/>
        <end position="153"/>
    </location>
</feature>
<dbReference type="Proteomes" id="UP000838100">
    <property type="component" value="Unassembled WGS sequence"/>
</dbReference>
<dbReference type="RefSeq" id="WP_237445611.1">
    <property type="nucleotide sequence ID" value="NZ_CAKLPX010000004.1"/>
</dbReference>
<dbReference type="InterPro" id="IPR002545">
    <property type="entry name" value="CheW-lke_dom"/>
</dbReference>
<keyword evidence="3" id="KW-1185">Reference proteome</keyword>
<reference evidence="2" key="1">
    <citation type="submission" date="2021-12" db="EMBL/GenBank/DDBJ databases">
        <authorList>
            <person name="Rodrigo-Torres L."/>
            <person name="Arahal R. D."/>
            <person name="Lucena T."/>
        </authorList>
    </citation>
    <scope>NUCLEOTIDE SEQUENCE</scope>
    <source>
        <strain evidence="2">CECT 8267</strain>
    </source>
</reference>
<evidence type="ECO:0000313" key="3">
    <source>
        <dbReference type="Proteomes" id="UP000838100"/>
    </source>
</evidence>
<protein>
    <recommendedName>
        <fullName evidence="1">CheW-like domain-containing protein</fullName>
    </recommendedName>
</protein>